<dbReference type="GeneID" id="95502226"/>
<evidence type="ECO:0000313" key="2">
    <source>
        <dbReference type="EMBL" id="WUN84563.1"/>
    </source>
</evidence>
<feature type="coiled-coil region" evidence="1">
    <location>
        <begin position="6"/>
        <end position="43"/>
    </location>
</feature>
<gene>
    <name evidence="2" type="ORF">OHA91_39265</name>
</gene>
<dbReference type="Proteomes" id="UP001432312">
    <property type="component" value="Plasmid unnamed1"/>
</dbReference>
<evidence type="ECO:0000313" key="3">
    <source>
        <dbReference type="Proteomes" id="UP001432312"/>
    </source>
</evidence>
<sequence length="50" mass="5180">MSEAQNAEYQAALERQRQEAEAAEAAAAAIRNASEAAAALNAQIAAHLGR</sequence>
<name>A0ABZ1QPE6_9ACTN</name>
<keyword evidence="2" id="KW-0614">Plasmid</keyword>
<organism evidence="2 3">
    <name type="scientific">Streptomyces erythrochromogenes</name>
    <dbReference type="NCBI Taxonomy" id="285574"/>
    <lineage>
        <taxon>Bacteria</taxon>
        <taxon>Bacillati</taxon>
        <taxon>Actinomycetota</taxon>
        <taxon>Actinomycetes</taxon>
        <taxon>Kitasatosporales</taxon>
        <taxon>Streptomycetaceae</taxon>
        <taxon>Streptomyces</taxon>
    </lineage>
</organism>
<accession>A0ABZ1QPE6</accession>
<keyword evidence="1" id="KW-0175">Coiled coil</keyword>
<protein>
    <submittedName>
        <fullName evidence="2">Uncharacterized protein</fullName>
    </submittedName>
</protein>
<reference evidence="2" key="1">
    <citation type="submission" date="2022-10" db="EMBL/GenBank/DDBJ databases">
        <title>The complete genomes of actinobacterial strains from the NBC collection.</title>
        <authorList>
            <person name="Joergensen T.S."/>
            <person name="Alvarez Arevalo M."/>
            <person name="Sterndorff E.B."/>
            <person name="Faurdal D."/>
            <person name="Vuksanovic O."/>
            <person name="Mourched A.-S."/>
            <person name="Charusanti P."/>
            <person name="Shaw S."/>
            <person name="Blin K."/>
            <person name="Weber T."/>
        </authorList>
    </citation>
    <scope>NUCLEOTIDE SEQUENCE</scope>
    <source>
        <strain evidence="2">NBC_00303</strain>
        <plasmid evidence="2">unnamed1</plasmid>
    </source>
</reference>
<geneLocation type="plasmid" evidence="2 3">
    <name>unnamed1</name>
</geneLocation>
<dbReference type="RefSeq" id="WP_328741287.1">
    <property type="nucleotide sequence ID" value="NZ_CP108037.1"/>
</dbReference>
<dbReference type="EMBL" id="CP108037">
    <property type="protein sequence ID" value="WUN84563.1"/>
    <property type="molecule type" value="Genomic_DNA"/>
</dbReference>
<keyword evidence="3" id="KW-1185">Reference proteome</keyword>
<evidence type="ECO:0000256" key="1">
    <source>
        <dbReference type="SAM" id="Coils"/>
    </source>
</evidence>
<proteinExistence type="predicted"/>